<organism evidence="2 3">
    <name type="scientific">Eubacterium maltosivorans</name>
    <dbReference type="NCBI Taxonomy" id="2041044"/>
    <lineage>
        <taxon>Bacteria</taxon>
        <taxon>Bacillati</taxon>
        <taxon>Bacillota</taxon>
        <taxon>Clostridia</taxon>
        <taxon>Eubacteriales</taxon>
        <taxon>Eubacteriaceae</taxon>
        <taxon>Eubacterium</taxon>
    </lineage>
</organism>
<proteinExistence type="predicted"/>
<keyword evidence="3" id="KW-1185">Reference proteome</keyword>
<dbReference type="EMBL" id="CP029487">
    <property type="protein sequence ID" value="QCT73008.1"/>
    <property type="molecule type" value="Genomic_DNA"/>
</dbReference>
<keyword evidence="1" id="KW-0812">Transmembrane</keyword>
<feature type="transmembrane region" description="Helical" evidence="1">
    <location>
        <begin position="145"/>
        <end position="169"/>
    </location>
</feature>
<keyword evidence="1" id="KW-0472">Membrane</keyword>
<dbReference type="KEGG" id="emt:CPZ25_017285"/>
<protein>
    <submittedName>
        <fullName evidence="2">DUF1700 domain-containing protein</fullName>
    </submittedName>
</protein>
<dbReference type="RefSeq" id="WP_058695669.1">
    <property type="nucleotide sequence ID" value="NZ_CABJDW020000007.1"/>
</dbReference>
<feature type="transmembrane region" description="Helical" evidence="1">
    <location>
        <begin position="76"/>
        <end position="103"/>
    </location>
</feature>
<evidence type="ECO:0000256" key="1">
    <source>
        <dbReference type="SAM" id="Phobius"/>
    </source>
</evidence>
<reference evidence="2 3" key="1">
    <citation type="submission" date="2018-05" db="EMBL/GenBank/DDBJ databases">
        <title>Genome comparison of Eubacterium sp.</title>
        <authorList>
            <person name="Feng Y."/>
            <person name="Sanchez-Andrea I."/>
            <person name="Stams A.J.M."/>
            <person name="De Vos W.M."/>
        </authorList>
    </citation>
    <scope>NUCLEOTIDE SEQUENCE [LARGE SCALE GENOMIC DNA]</scope>
    <source>
        <strain evidence="2 3">YI</strain>
    </source>
</reference>
<accession>A0A4P9CBI0</accession>
<keyword evidence="1" id="KW-1133">Transmembrane helix</keyword>
<dbReference type="AlphaFoldDB" id="A0A4P9CBI0"/>
<dbReference type="Pfam" id="PF22564">
    <property type="entry name" value="HAAS"/>
    <property type="match status" value="1"/>
</dbReference>
<sequence>MNREEYMAALEKHLRKLPRDERENALVYYNEYFDDAGPENEDRVIGELGSPAKLAAQLRSEYALKGNEQEKKKMPVVLIVILSIFAAPIALPLVIVAAALVFVLMVVVFAFLFAFVVTAVSLILGGFLWMVIGLILIFQSPAATLFYVGGGALALGLGILLGVGMYHLIPWVISGFKRMAEAILEWRKNA</sequence>
<gene>
    <name evidence="2" type="ORF">CPZ25_017285</name>
</gene>
<name>A0A4P9CBI0_EUBML</name>
<evidence type="ECO:0000313" key="2">
    <source>
        <dbReference type="EMBL" id="QCT73008.1"/>
    </source>
</evidence>
<evidence type="ECO:0000313" key="3">
    <source>
        <dbReference type="Proteomes" id="UP000218387"/>
    </source>
</evidence>
<feature type="transmembrane region" description="Helical" evidence="1">
    <location>
        <begin position="109"/>
        <end position="138"/>
    </location>
</feature>
<dbReference type="Proteomes" id="UP000218387">
    <property type="component" value="Chromosome"/>
</dbReference>